<evidence type="ECO:0000313" key="3">
    <source>
        <dbReference type="Proteomes" id="UP000234342"/>
    </source>
</evidence>
<protein>
    <submittedName>
        <fullName evidence="2">Uncharacterized protein</fullName>
    </submittedName>
</protein>
<gene>
    <name evidence="2" type="ORF">BANT10_00521</name>
</gene>
<organism evidence="2 3">
    <name type="scientific">Brevibacterium antiquum</name>
    <dbReference type="NCBI Taxonomy" id="234835"/>
    <lineage>
        <taxon>Bacteria</taxon>
        <taxon>Bacillati</taxon>
        <taxon>Actinomycetota</taxon>
        <taxon>Actinomycetes</taxon>
        <taxon>Micrococcales</taxon>
        <taxon>Brevibacteriaceae</taxon>
        <taxon>Brevibacterium</taxon>
    </lineage>
</organism>
<dbReference type="Proteomes" id="UP000234342">
    <property type="component" value="Unassembled WGS sequence"/>
</dbReference>
<dbReference type="AlphaFoldDB" id="A0A2H1I387"/>
<feature type="region of interest" description="Disordered" evidence="1">
    <location>
        <begin position="115"/>
        <end position="141"/>
    </location>
</feature>
<dbReference type="EMBL" id="FXZE01000002">
    <property type="protein sequence ID" value="SMX69648.1"/>
    <property type="molecule type" value="Genomic_DNA"/>
</dbReference>
<feature type="compositionally biased region" description="Basic and acidic residues" evidence="1">
    <location>
        <begin position="131"/>
        <end position="141"/>
    </location>
</feature>
<sequence>MVSSTSTYTYWPGSRTSSGAWALNPVSTREATASSWRTWPKANLRRNEPSVEGAYRPVKTFPVPPWRSRAMSSIESAPATIPATREATFAPALAPLSVGTLRCWSASACRPASAASLTAGTRPAADTRFGSSKDTDVAAEV</sequence>
<accession>A0A2H1I387</accession>
<evidence type="ECO:0000313" key="2">
    <source>
        <dbReference type="EMBL" id="SMX69648.1"/>
    </source>
</evidence>
<name>A0A2H1I387_9MICO</name>
<reference evidence="3" key="1">
    <citation type="submission" date="2017-03" db="EMBL/GenBank/DDBJ databases">
        <authorList>
            <person name="Monnet C."/>
        </authorList>
    </citation>
    <scope>NUCLEOTIDE SEQUENCE [LARGE SCALE GENOMIC DNA]</scope>
    <source>
        <strain evidence="3">P10</strain>
    </source>
</reference>
<evidence type="ECO:0000256" key="1">
    <source>
        <dbReference type="SAM" id="MobiDB-lite"/>
    </source>
</evidence>
<keyword evidence="3" id="KW-1185">Reference proteome</keyword>
<proteinExistence type="predicted"/>